<accession>T0Z3K5</accession>
<organism evidence="2">
    <name type="scientific">mine drainage metagenome</name>
    <dbReference type="NCBI Taxonomy" id="410659"/>
    <lineage>
        <taxon>unclassified sequences</taxon>
        <taxon>metagenomes</taxon>
        <taxon>ecological metagenomes</taxon>
    </lineage>
</organism>
<dbReference type="GO" id="GO:0003676">
    <property type="term" value="F:nucleic acid binding"/>
    <property type="evidence" value="ECO:0007669"/>
    <property type="project" value="InterPro"/>
</dbReference>
<dbReference type="Gene3D" id="3.30.420.10">
    <property type="entry name" value="Ribonuclease H-like superfamily/Ribonuclease H"/>
    <property type="match status" value="1"/>
</dbReference>
<feature type="domain" description="Tc1-like transposase DDE" evidence="1">
    <location>
        <begin position="1"/>
        <end position="104"/>
    </location>
</feature>
<name>T0Z3K5_9ZZZZ</name>
<dbReference type="InterPro" id="IPR047655">
    <property type="entry name" value="Transpos_IS630-like"/>
</dbReference>
<gene>
    <name evidence="3" type="ORF">B1B_04651</name>
    <name evidence="2" type="ORF">B2A_10296</name>
</gene>
<evidence type="ECO:0000313" key="3">
    <source>
        <dbReference type="EMBL" id="EQD71087.1"/>
    </source>
</evidence>
<evidence type="ECO:0000259" key="1">
    <source>
        <dbReference type="Pfam" id="PF13358"/>
    </source>
</evidence>
<dbReference type="InterPro" id="IPR038717">
    <property type="entry name" value="Tc1-like_DDE_dom"/>
</dbReference>
<proteinExistence type="predicted"/>
<dbReference type="EMBL" id="AUZZ01007423">
    <property type="protein sequence ID" value="EQD42536.1"/>
    <property type="molecule type" value="Genomic_DNA"/>
</dbReference>
<dbReference type="NCBIfam" id="NF033545">
    <property type="entry name" value="transpos_IS630"/>
    <property type="match status" value="1"/>
</dbReference>
<dbReference type="InterPro" id="IPR036397">
    <property type="entry name" value="RNaseH_sf"/>
</dbReference>
<reference evidence="2" key="2">
    <citation type="journal article" date="2014" name="ISME J.">
        <title>Microbial stratification in low pH oxic and suboxic macroscopic growths along an acid mine drainage.</title>
        <authorList>
            <person name="Mendez-Garcia C."/>
            <person name="Mesa V."/>
            <person name="Sprenger R.R."/>
            <person name="Richter M."/>
            <person name="Diez M.S."/>
            <person name="Solano J."/>
            <person name="Bargiela R."/>
            <person name="Golyshina O.V."/>
            <person name="Manteca A."/>
            <person name="Ramos J.L."/>
            <person name="Gallego J.R."/>
            <person name="Llorente I."/>
            <person name="Martins Dos Santos V.A."/>
            <person name="Jensen O.N."/>
            <person name="Pelaez A.I."/>
            <person name="Sanchez J."/>
            <person name="Ferrer M."/>
        </authorList>
    </citation>
    <scope>NUCLEOTIDE SEQUENCE</scope>
</reference>
<evidence type="ECO:0000313" key="2">
    <source>
        <dbReference type="EMBL" id="EQD42536.1"/>
    </source>
</evidence>
<protein>
    <submittedName>
        <fullName evidence="2">ISRSO5-transposase protein</fullName>
    </submittedName>
</protein>
<reference evidence="2" key="1">
    <citation type="submission" date="2013-08" db="EMBL/GenBank/DDBJ databases">
        <authorList>
            <person name="Mendez C."/>
            <person name="Richter M."/>
            <person name="Ferrer M."/>
            <person name="Sanchez J."/>
        </authorList>
    </citation>
    <scope>NUCLEOTIDE SEQUENCE</scope>
</reference>
<dbReference type="Pfam" id="PF13358">
    <property type="entry name" value="DDE_3"/>
    <property type="match status" value="1"/>
</dbReference>
<dbReference type="EMBL" id="AUZY01002911">
    <property type="protein sequence ID" value="EQD71087.1"/>
    <property type="molecule type" value="Genomic_DNA"/>
</dbReference>
<comment type="caution">
    <text evidence="2">The sequence shown here is derived from an EMBL/GenBank/DDBJ whole genome shotgun (WGS) entry which is preliminary data.</text>
</comment>
<sequence>MFAALEVATGVIRGKTTQTRKRADFQAFMEEVVADQPADRQIHVILDNLNTHKKNEDWLAAHPNVTFHFTPTSASWLNPVEIGFGIFQRKTLNNASFRNIDQLIGAIHAFTAAYNKKAAPFVWRKREVRDAQLRNTIVNLRN</sequence>
<dbReference type="AlphaFoldDB" id="T0Z3K5"/>